<feature type="binding site" evidence="14">
    <location>
        <position position="72"/>
    </location>
    <ligand>
        <name>FMN</name>
        <dbReference type="ChEBI" id="CHEBI:58210"/>
    </ligand>
</feature>
<comment type="similarity">
    <text evidence="12">Belongs to the dus family.</text>
</comment>
<dbReference type="PIRSF" id="PIRSF006621">
    <property type="entry name" value="Dus"/>
    <property type="match status" value="1"/>
</dbReference>
<evidence type="ECO:0000256" key="8">
    <source>
        <dbReference type="ARBA" id="ARBA00022884"/>
    </source>
</evidence>
<dbReference type="PROSITE" id="PS01136">
    <property type="entry name" value="UPF0034"/>
    <property type="match status" value="1"/>
</dbReference>
<accession>A0A1I0HJH4</accession>
<gene>
    <name evidence="16" type="ORF">SAMN05444285_12535</name>
</gene>
<evidence type="ECO:0000256" key="1">
    <source>
        <dbReference type="ARBA" id="ARBA00001917"/>
    </source>
</evidence>
<dbReference type="PANTHER" id="PTHR45846">
    <property type="entry name" value="TRNA-DIHYDROURIDINE(47) SYNTHASE [NAD(P)(+)]-LIKE"/>
    <property type="match status" value="1"/>
</dbReference>
<evidence type="ECO:0000256" key="10">
    <source>
        <dbReference type="ARBA" id="ARBA00048205"/>
    </source>
</evidence>
<dbReference type="EMBL" id="FOHT01000025">
    <property type="protein sequence ID" value="SET84170.1"/>
    <property type="molecule type" value="Genomic_DNA"/>
</dbReference>
<dbReference type="NCBIfam" id="TIGR00737">
    <property type="entry name" value="nifR3_yhdG"/>
    <property type="match status" value="1"/>
</dbReference>
<dbReference type="InterPro" id="IPR024036">
    <property type="entry name" value="tRNA-dHydroUridine_Synthase_C"/>
</dbReference>
<feature type="binding site" evidence="14">
    <location>
        <begin position="228"/>
        <end position="229"/>
    </location>
    <ligand>
        <name>FMN</name>
        <dbReference type="ChEBI" id="CHEBI:58210"/>
    </ligand>
</feature>
<evidence type="ECO:0000256" key="14">
    <source>
        <dbReference type="PIRSR" id="PIRSR006621-2"/>
    </source>
</evidence>
<evidence type="ECO:0000256" key="11">
    <source>
        <dbReference type="ARBA" id="ARBA00048802"/>
    </source>
</evidence>
<organism evidence="16 17">
    <name type="scientific">Draconibacterium orientale</name>
    <dbReference type="NCBI Taxonomy" id="1168034"/>
    <lineage>
        <taxon>Bacteria</taxon>
        <taxon>Pseudomonadati</taxon>
        <taxon>Bacteroidota</taxon>
        <taxon>Bacteroidia</taxon>
        <taxon>Marinilabiliales</taxon>
        <taxon>Prolixibacteraceae</taxon>
        <taxon>Draconibacterium</taxon>
    </lineage>
</organism>
<evidence type="ECO:0000256" key="7">
    <source>
        <dbReference type="ARBA" id="ARBA00022857"/>
    </source>
</evidence>
<keyword evidence="8" id="KW-0694">RNA-binding</keyword>
<comment type="function">
    <text evidence="2 12">Catalyzes the synthesis of 5,6-dihydrouridine (D), a modified base found in the D-loop of most tRNAs, via the reduction of the C5-C6 double bond in target uridines.</text>
</comment>
<feature type="domain" description="DUS-like FMN-binding" evidence="15">
    <location>
        <begin position="16"/>
        <end position="321"/>
    </location>
</feature>
<evidence type="ECO:0000256" key="13">
    <source>
        <dbReference type="PIRSR" id="PIRSR006621-1"/>
    </source>
</evidence>
<feature type="active site" description="Proton donor" evidence="13">
    <location>
        <position position="102"/>
    </location>
</feature>
<dbReference type="EC" id="1.3.1.-" evidence="12"/>
<dbReference type="Gene3D" id="1.10.1200.80">
    <property type="entry name" value="Putative flavin oxidoreducatase, domain 2"/>
    <property type="match status" value="1"/>
</dbReference>
<evidence type="ECO:0000256" key="4">
    <source>
        <dbReference type="ARBA" id="ARBA00022630"/>
    </source>
</evidence>
<keyword evidence="5 12" id="KW-0288">FMN</keyword>
<keyword evidence="4 12" id="KW-0285">Flavoprotein</keyword>
<dbReference type="SUPFAM" id="SSF51395">
    <property type="entry name" value="FMN-linked oxidoreductases"/>
    <property type="match status" value="1"/>
</dbReference>
<evidence type="ECO:0000256" key="2">
    <source>
        <dbReference type="ARBA" id="ARBA00002790"/>
    </source>
</evidence>
<name>A0A1I0HJH4_9BACT</name>
<evidence type="ECO:0000256" key="6">
    <source>
        <dbReference type="ARBA" id="ARBA00022694"/>
    </source>
</evidence>
<dbReference type="CDD" id="cd02801">
    <property type="entry name" value="DUS_like_FMN"/>
    <property type="match status" value="1"/>
</dbReference>
<evidence type="ECO:0000313" key="17">
    <source>
        <dbReference type="Proteomes" id="UP000181981"/>
    </source>
</evidence>
<feature type="binding site" evidence="14">
    <location>
        <position position="171"/>
    </location>
    <ligand>
        <name>FMN</name>
        <dbReference type="ChEBI" id="CHEBI:58210"/>
    </ligand>
</feature>
<comment type="catalytic activity">
    <reaction evidence="10">
        <text>a 5,6-dihydrouridine in tRNA + NADP(+) = a uridine in tRNA + NADPH + H(+)</text>
        <dbReference type="Rhea" id="RHEA:23624"/>
        <dbReference type="Rhea" id="RHEA-COMP:13339"/>
        <dbReference type="Rhea" id="RHEA-COMP:13887"/>
        <dbReference type="ChEBI" id="CHEBI:15378"/>
        <dbReference type="ChEBI" id="CHEBI:57783"/>
        <dbReference type="ChEBI" id="CHEBI:58349"/>
        <dbReference type="ChEBI" id="CHEBI:65315"/>
        <dbReference type="ChEBI" id="CHEBI:74443"/>
    </reaction>
</comment>
<dbReference type="Pfam" id="PF01207">
    <property type="entry name" value="Dus"/>
    <property type="match status" value="1"/>
</dbReference>
<evidence type="ECO:0000256" key="5">
    <source>
        <dbReference type="ARBA" id="ARBA00022643"/>
    </source>
</evidence>
<evidence type="ECO:0000259" key="15">
    <source>
        <dbReference type="Pfam" id="PF01207"/>
    </source>
</evidence>
<keyword evidence="7" id="KW-0521">NADP</keyword>
<dbReference type="GO" id="GO:0000049">
    <property type="term" value="F:tRNA binding"/>
    <property type="evidence" value="ECO:0007669"/>
    <property type="project" value="UniProtKB-KW"/>
</dbReference>
<evidence type="ECO:0000313" key="16">
    <source>
        <dbReference type="EMBL" id="SET84170.1"/>
    </source>
</evidence>
<keyword evidence="6 12" id="KW-0819">tRNA processing</keyword>
<reference evidence="16 17" key="1">
    <citation type="submission" date="2016-10" db="EMBL/GenBank/DDBJ databases">
        <authorList>
            <person name="de Groot N.N."/>
        </authorList>
    </citation>
    <scope>NUCLEOTIDE SEQUENCE [LARGE SCALE GENOMIC DNA]</scope>
    <source>
        <strain evidence="16 17">DSM 25947</strain>
    </source>
</reference>
<dbReference type="GO" id="GO:0017150">
    <property type="term" value="F:tRNA dihydrouridine synthase activity"/>
    <property type="evidence" value="ECO:0007669"/>
    <property type="project" value="InterPro"/>
</dbReference>
<evidence type="ECO:0000256" key="3">
    <source>
        <dbReference type="ARBA" id="ARBA00022555"/>
    </source>
</evidence>
<evidence type="ECO:0000256" key="9">
    <source>
        <dbReference type="ARBA" id="ARBA00023002"/>
    </source>
</evidence>
<comment type="catalytic activity">
    <reaction evidence="11">
        <text>a 5,6-dihydrouridine in tRNA + NAD(+) = a uridine in tRNA + NADH + H(+)</text>
        <dbReference type="Rhea" id="RHEA:54452"/>
        <dbReference type="Rhea" id="RHEA-COMP:13339"/>
        <dbReference type="Rhea" id="RHEA-COMP:13887"/>
        <dbReference type="ChEBI" id="CHEBI:15378"/>
        <dbReference type="ChEBI" id="CHEBI:57540"/>
        <dbReference type="ChEBI" id="CHEBI:57945"/>
        <dbReference type="ChEBI" id="CHEBI:65315"/>
        <dbReference type="ChEBI" id="CHEBI:74443"/>
    </reaction>
</comment>
<keyword evidence="3" id="KW-0820">tRNA-binding</keyword>
<keyword evidence="9 12" id="KW-0560">Oxidoreductase</keyword>
<dbReference type="AlphaFoldDB" id="A0A1I0HJH4"/>
<dbReference type="Proteomes" id="UP000181981">
    <property type="component" value="Unassembled WGS sequence"/>
</dbReference>
<sequence length="338" mass="38270">MIKIGNIELEGTPLFLAPMEDVTYKSFRMMCKKFGADVMYTEFVSSEALVRDVEKTKQKMHLFEFDRPVAIQIYGHNIDSMVRAAQVAEEFEPDFIDINYGCPMKKIVRHGAGSAMLKDVDKMQKMTAEIVKAVKIPVTAKTRLGWSAGNLPIVEVAERLQDAGIQALAIHGRTREQLYTGEADWTLIGEVKNNPKIHIPIIGNGDINSGKKAKQLLDATGVDALMIGRGAIGRPWLFREVKHYLQTGEELPQPSVIEVVDVLKEQLRLNLEWRDNERSGILMMRRHFAKYFPGLPNFRELKIQLLRAETNNEVHAILEQITEQYGAFQLDFSTASLK</sequence>
<dbReference type="InterPro" id="IPR001269">
    <property type="entry name" value="DUS_fam"/>
</dbReference>
<dbReference type="InterPro" id="IPR013785">
    <property type="entry name" value="Aldolase_TIM"/>
</dbReference>
<dbReference type="InterPro" id="IPR004652">
    <property type="entry name" value="DusB-like"/>
</dbReference>
<comment type="cofactor">
    <cofactor evidence="1 12 14">
        <name>FMN</name>
        <dbReference type="ChEBI" id="CHEBI:58210"/>
    </cofactor>
</comment>
<dbReference type="InterPro" id="IPR035587">
    <property type="entry name" value="DUS-like_FMN-bd"/>
</dbReference>
<proteinExistence type="inferred from homology"/>
<dbReference type="Gene3D" id="3.20.20.70">
    <property type="entry name" value="Aldolase class I"/>
    <property type="match status" value="1"/>
</dbReference>
<dbReference type="InterPro" id="IPR018517">
    <property type="entry name" value="tRNA_hU_synthase_CS"/>
</dbReference>
<dbReference type="RefSeq" id="WP_217642954.1">
    <property type="nucleotide sequence ID" value="NZ_FOHT01000025.1"/>
</dbReference>
<protein>
    <recommendedName>
        <fullName evidence="12">tRNA-dihydrouridine synthase</fullName>
        <ecNumber evidence="12">1.3.1.-</ecNumber>
    </recommendedName>
</protein>
<dbReference type="GO" id="GO:0050660">
    <property type="term" value="F:flavin adenine dinucleotide binding"/>
    <property type="evidence" value="ECO:0007669"/>
    <property type="project" value="InterPro"/>
</dbReference>
<evidence type="ECO:0000256" key="12">
    <source>
        <dbReference type="PIRNR" id="PIRNR006621"/>
    </source>
</evidence>
<feature type="binding site" evidence="14">
    <location>
        <position position="141"/>
    </location>
    <ligand>
        <name>FMN</name>
        <dbReference type="ChEBI" id="CHEBI:58210"/>
    </ligand>
</feature>
<keyword evidence="14" id="KW-0547">Nucleotide-binding</keyword>
<dbReference type="PANTHER" id="PTHR45846:SF1">
    <property type="entry name" value="TRNA-DIHYDROURIDINE(47) SYNTHASE [NAD(P)(+)]-LIKE"/>
    <property type="match status" value="1"/>
</dbReference>